<proteinExistence type="inferred from homology"/>
<evidence type="ECO:0000313" key="11">
    <source>
        <dbReference type="EMBL" id="MDP8567950.1"/>
    </source>
</evidence>
<dbReference type="InterPro" id="IPR005565">
    <property type="entry name" value="Hemolysn_activator_HlyB_C"/>
</dbReference>
<dbReference type="Pfam" id="PF03865">
    <property type="entry name" value="ShlB"/>
    <property type="match status" value="1"/>
</dbReference>
<evidence type="ECO:0000256" key="2">
    <source>
        <dbReference type="ARBA" id="ARBA00009055"/>
    </source>
</evidence>
<evidence type="ECO:0000256" key="7">
    <source>
        <dbReference type="ARBA" id="ARBA00023136"/>
    </source>
</evidence>
<evidence type="ECO:0000256" key="6">
    <source>
        <dbReference type="ARBA" id="ARBA00022927"/>
    </source>
</evidence>
<dbReference type="InterPro" id="IPR013686">
    <property type="entry name" value="Polypept-transport_assoc_ShlB"/>
</dbReference>
<evidence type="ECO:0000259" key="10">
    <source>
        <dbReference type="PROSITE" id="PS51779"/>
    </source>
</evidence>
<organism evidence="11 12">
    <name type="scientific">Methylophilus aquaticus</name>
    <dbReference type="NCBI Taxonomy" id="1971610"/>
    <lineage>
        <taxon>Bacteria</taxon>
        <taxon>Pseudomonadati</taxon>
        <taxon>Pseudomonadota</taxon>
        <taxon>Betaproteobacteria</taxon>
        <taxon>Nitrosomonadales</taxon>
        <taxon>Methylophilaceae</taxon>
        <taxon>Methylophilus</taxon>
    </lineage>
</organism>
<dbReference type="Gene3D" id="2.40.160.50">
    <property type="entry name" value="membrane protein fhac: a member of the omp85/tpsb transporter family"/>
    <property type="match status" value="1"/>
</dbReference>
<keyword evidence="12" id="KW-1185">Reference proteome</keyword>
<gene>
    <name evidence="11" type="ORF">Q9291_08825</name>
</gene>
<accession>A0ABT9JTX8</accession>
<sequence>MLTKRLPPLILALQCALVAHSGLALAGGATLPQIQPIQPYLPRPELPQTNPIIEVPAETPAAPKKIKKSNLKIVVSAFKFSGNKQFSSEELSRQVEMLTGHEIGMRGLNEAVDKIRSFYRQHGYLLTQVYLPTQDLQKSTEATAEVELSILEGTLGEVKAEAGQGLDASYMQSLSEYGLKQGDVLSERNLVRNLMVMNGLPGIQVTSQLNPGEEVGSSDVVVSVEPRQKFSGYVNANTYGNRYTGRETVGFGMAVNNLRGRGDQLAVVGKVSNNEGQRSLSSLYFTPLGDAGDILNVAYSYVDYKIGREFKALDASGDAHYFYASLEHPLLRETKKGIAFKVGGNYKLLDDDIDAFGLNNRRNIGSVELGFVGDWINAGGDVAYQWGAMLTQGNVSYKDNFAKTFDRQNLDTQGSFLKWNLTSTRTQFFENGLNWILRADYQGTKDNLDIAERFGIGAINRWRQYSEIPSQADQGWMVGTDLRKTIALSNPTITKWLQAVTPFAFYDIGRGKLNHDPLSSDNTVKSNHIGAGVDFQMVGQWVLSTSFSHQKRDLEGTSSDTESRIWGQLRKNF</sequence>
<dbReference type="Gene3D" id="3.10.20.310">
    <property type="entry name" value="membrane protein fhac"/>
    <property type="match status" value="1"/>
</dbReference>
<dbReference type="Pfam" id="PF08479">
    <property type="entry name" value="POTRA_2"/>
    <property type="match status" value="1"/>
</dbReference>
<keyword evidence="3" id="KW-0813">Transport</keyword>
<evidence type="ECO:0000256" key="4">
    <source>
        <dbReference type="ARBA" id="ARBA00022452"/>
    </source>
</evidence>
<comment type="caution">
    <text evidence="11">The sequence shown here is derived from an EMBL/GenBank/DDBJ whole genome shotgun (WGS) entry which is preliminary data.</text>
</comment>
<evidence type="ECO:0000256" key="9">
    <source>
        <dbReference type="SAM" id="SignalP"/>
    </source>
</evidence>
<dbReference type="InterPro" id="IPR034746">
    <property type="entry name" value="POTRA"/>
</dbReference>
<keyword evidence="8" id="KW-0998">Cell outer membrane</keyword>
<keyword evidence="5" id="KW-0812">Transmembrane</keyword>
<keyword evidence="4" id="KW-1134">Transmembrane beta strand</keyword>
<dbReference type="PROSITE" id="PS51779">
    <property type="entry name" value="POTRA"/>
    <property type="match status" value="1"/>
</dbReference>
<keyword evidence="6" id="KW-0653">Protein transport</keyword>
<keyword evidence="7" id="KW-0472">Membrane</keyword>
<feature type="signal peptide" evidence="9">
    <location>
        <begin position="1"/>
        <end position="26"/>
    </location>
</feature>
<keyword evidence="9" id="KW-0732">Signal</keyword>
<dbReference type="RefSeq" id="WP_306389670.1">
    <property type="nucleotide sequence ID" value="NZ_JAVCAP010000016.1"/>
</dbReference>
<feature type="domain" description="POTRA" evidence="10">
    <location>
        <begin position="73"/>
        <end position="153"/>
    </location>
</feature>
<evidence type="ECO:0000313" key="12">
    <source>
        <dbReference type="Proteomes" id="UP001225906"/>
    </source>
</evidence>
<dbReference type="EMBL" id="JAVCAP010000016">
    <property type="protein sequence ID" value="MDP8567950.1"/>
    <property type="molecule type" value="Genomic_DNA"/>
</dbReference>
<name>A0ABT9JTX8_9PROT</name>
<dbReference type="Proteomes" id="UP001225906">
    <property type="component" value="Unassembled WGS sequence"/>
</dbReference>
<dbReference type="PANTHER" id="PTHR34597:SF1">
    <property type="entry name" value="HEME_HEMOPEXIN TRANSPORTER PROTEIN HUXB"/>
    <property type="match status" value="1"/>
</dbReference>
<dbReference type="InterPro" id="IPR051544">
    <property type="entry name" value="TPS_OM_transporter"/>
</dbReference>
<protein>
    <submittedName>
        <fullName evidence="11">ShlB/FhaC/HecB family hemolysin secretion/activation protein</fullName>
    </submittedName>
</protein>
<reference evidence="12" key="1">
    <citation type="journal article" date="2019" name="Int. J. Syst. Evol. Microbiol.">
        <title>The Global Catalogue of Microorganisms (GCM) 10K type strain sequencing project: providing services to taxonomists for standard genome sequencing and annotation.</title>
        <authorList>
            <consortium name="The Broad Institute Genomics Platform"/>
            <consortium name="The Broad Institute Genome Sequencing Center for Infectious Disease"/>
            <person name="Wu L."/>
            <person name="Ma J."/>
        </authorList>
    </citation>
    <scope>NUCLEOTIDE SEQUENCE [LARGE SCALE GENOMIC DNA]</scope>
    <source>
        <strain evidence="12">VKM B-3159</strain>
    </source>
</reference>
<evidence type="ECO:0000256" key="5">
    <source>
        <dbReference type="ARBA" id="ARBA00022692"/>
    </source>
</evidence>
<evidence type="ECO:0000256" key="1">
    <source>
        <dbReference type="ARBA" id="ARBA00004442"/>
    </source>
</evidence>
<evidence type="ECO:0000256" key="8">
    <source>
        <dbReference type="ARBA" id="ARBA00023237"/>
    </source>
</evidence>
<evidence type="ECO:0000256" key="3">
    <source>
        <dbReference type="ARBA" id="ARBA00022448"/>
    </source>
</evidence>
<comment type="similarity">
    <text evidence="2">Belongs to the TPS (TC 1.B.20) family.</text>
</comment>
<feature type="chain" id="PRO_5045802479" evidence="9">
    <location>
        <begin position="27"/>
        <end position="573"/>
    </location>
</feature>
<dbReference type="PANTHER" id="PTHR34597">
    <property type="entry name" value="SLR1661 PROTEIN"/>
    <property type="match status" value="1"/>
</dbReference>
<comment type="subcellular location">
    <subcellularLocation>
        <location evidence="1">Cell outer membrane</location>
    </subcellularLocation>
</comment>